<accession>Q91BJ3</accession>
<organism evidence="1 3">
    <name type="scientific">Spodoptera litura multicapsid nucleopolyhedrovirus</name>
    <name type="common">SpltMNPV</name>
    <dbReference type="NCBI Taxonomy" id="46242"/>
    <lineage>
        <taxon>Viruses</taxon>
        <taxon>Viruses incertae sedis</taxon>
        <taxon>Naldaviricetes</taxon>
        <taxon>Lefavirales</taxon>
        <taxon>Baculoviridae</taxon>
        <taxon>Alphabaculovirus</taxon>
        <taxon>Alphabaculovirus spliturae</taxon>
    </lineage>
</organism>
<dbReference type="EMBL" id="MN342245">
    <property type="protein sequence ID" value="QHN73875.1"/>
    <property type="molecule type" value="Genomic_DNA"/>
</dbReference>
<sequence length="59" mass="7094">MSKTIIGNHVLNFKFGRADHVKEHVRGHVELKILPTNSTRPRKVRHVRIERGRLFRWRI</sequence>
<evidence type="ECO:0000313" key="1">
    <source>
        <dbReference type="EMBL" id="AAL01711.1"/>
    </source>
</evidence>
<evidence type="ECO:0000313" key="3">
    <source>
        <dbReference type="Proteomes" id="UP000202667"/>
    </source>
</evidence>
<reference evidence="1 3" key="1">
    <citation type="journal article" date="2001" name="Virology">
        <title>Sequence analysis of the Spodoptera litura multicapsid nucleopolyhedrovirus genome.</title>
        <authorList>
            <person name="Pang Y."/>
            <person name="Yu J."/>
            <person name="Wang L."/>
            <person name="Hu X."/>
            <person name="Bao W."/>
            <person name="Li G."/>
            <person name="Chen C."/>
            <person name="Han H."/>
            <person name="Hu S."/>
            <person name="Yang H."/>
        </authorList>
    </citation>
    <scope>NUCLEOTIDE SEQUENCE [LARGE SCALE GENOMIC DNA]</scope>
    <source>
        <strain evidence="1 3">G2</strain>
    </source>
</reference>
<dbReference type="EMBL" id="AF325155">
    <property type="protein sequence ID" value="AAL01711.1"/>
    <property type="molecule type" value="Genomic_DNA"/>
</dbReference>
<proteinExistence type="predicted"/>
<gene>
    <name evidence="2" type="primary">ORF25</name>
</gene>
<protein>
    <submittedName>
        <fullName evidence="1">Uncharacterized protein</fullName>
    </submittedName>
</protein>
<organismHost>
    <name type="scientific">Lepidoptera</name>
    <name type="common">moths &amp; butterflies</name>
    <dbReference type="NCBI Taxonomy" id="7088"/>
</organismHost>
<keyword evidence="3" id="KW-1185">Reference proteome</keyword>
<dbReference type="Proteomes" id="UP000202667">
    <property type="component" value="Segment"/>
</dbReference>
<name>Q91BJ3_NPVST</name>
<dbReference type="KEGG" id="vg:922151"/>
<evidence type="ECO:0000313" key="2">
    <source>
        <dbReference type="EMBL" id="QHN73875.1"/>
    </source>
</evidence>
<reference evidence="2" key="2">
    <citation type="journal article" date="2019" name="Viruses">
        <title>Identification of Loci Associated with Enhanced Virulence in Spodoptera litura Nucleopolyhedrovirus Isolates Using Deep Sequencing.</title>
        <authorList>
            <person name="Zwart M.P."/>
            <person name="Ali G."/>
            <person name="Strien E.A.V."/>
            <person name="Schijlen E.G.W.M."/>
            <person name="Wang M."/>
            <person name="Werf W.V."/>
            <person name="Vlak J.M."/>
        </authorList>
    </citation>
    <scope>NUCLEOTIDE SEQUENCE</scope>
    <source>
        <strain evidence="2">G2</strain>
    </source>
</reference>
<dbReference type="RefSeq" id="NP_258293.1">
    <property type="nucleotide sequence ID" value="NC_003102.1"/>
</dbReference>